<protein>
    <submittedName>
        <fullName evidence="1">Uncharacterized protein</fullName>
    </submittedName>
</protein>
<organism evidence="1">
    <name type="scientific">bioreactor metagenome</name>
    <dbReference type="NCBI Taxonomy" id="1076179"/>
    <lineage>
        <taxon>unclassified sequences</taxon>
        <taxon>metagenomes</taxon>
        <taxon>ecological metagenomes</taxon>
    </lineage>
</organism>
<proteinExistence type="predicted"/>
<dbReference type="EMBL" id="VSSQ01046978">
    <property type="protein sequence ID" value="MPN00952.1"/>
    <property type="molecule type" value="Genomic_DNA"/>
</dbReference>
<name>A0A645EI51_9ZZZZ</name>
<sequence>MDDTHPVLKERLAALGERRAALPEKWSERGSLDLLGASGPRWMEHFDRHWCKDNADEWKRHHASLQRARARVLELQSRGTSRSVAEQVETAGLIRQLNPESNAATALYQQALARDPMHAEALIGLVQGIFESDPQRSLQYLERLWSSHPTHRLWAARMALQELETLRDDREFPEQALKTWRERRREAENAEAEVMQELHRSAVLEAALPHDLSAFELEELRAELQRVQPVRQAWLVRKVIAAMPDRRAYVLLVSLTRAEDAAKRQLCAELEQRIDLQAMVLVLPFEAAATPEQLARVAGEPVFVRTI</sequence>
<reference evidence="1" key="1">
    <citation type="submission" date="2019-08" db="EMBL/GenBank/DDBJ databases">
        <authorList>
            <person name="Kucharzyk K."/>
            <person name="Murdoch R.W."/>
            <person name="Higgins S."/>
            <person name="Loffler F."/>
        </authorList>
    </citation>
    <scope>NUCLEOTIDE SEQUENCE</scope>
</reference>
<dbReference type="AlphaFoldDB" id="A0A645EI51"/>
<gene>
    <name evidence="1" type="ORF">SDC9_148150</name>
</gene>
<accession>A0A645EI51</accession>
<evidence type="ECO:0000313" key="1">
    <source>
        <dbReference type="EMBL" id="MPN00952.1"/>
    </source>
</evidence>
<comment type="caution">
    <text evidence="1">The sequence shown here is derived from an EMBL/GenBank/DDBJ whole genome shotgun (WGS) entry which is preliminary data.</text>
</comment>